<accession>A0A6P4Z729</accession>
<dbReference type="SUPFAM" id="SSF47616">
    <property type="entry name" value="GST C-terminal domain-like"/>
    <property type="match status" value="1"/>
</dbReference>
<dbReference type="InterPro" id="IPR004046">
    <property type="entry name" value="GST_C"/>
</dbReference>
<dbReference type="GO" id="GO:0004364">
    <property type="term" value="F:glutathione transferase activity"/>
    <property type="evidence" value="ECO:0007669"/>
    <property type="project" value="TreeGrafter"/>
</dbReference>
<protein>
    <submittedName>
        <fullName evidence="4">Glutathione S-transferase A-like</fullName>
    </submittedName>
</protein>
<organism evidence="3 4">
    <name type="scientific">Branchiostoma belcheri</name>
    <name type="common">Amphioxus</name>
    <dbReference type="NCBI Taxonomy" id="7741"/>
    <lineage>
        <taxon>Eukaryota</taxon>
        <taxon>Metazoa</taxon>
        <taxon>Chordata</taxon>
        <taxon>Cephalochordata</taxon>
        <taxon>Leptocardii</taxon>
        <taxon>Amphioxiformes</taxon>
        <taxon>Branchiostomatidae</taxon>
        <taxon>Branchiostoma</taxon>
    </lineage>
</organism>
<dbReference type="GO" id="GO:0006559">
    <property type="term" value="P:L-phenylalanine catabolic process"/>
    <property type="evidence" value="ECO:0007669"/>
    <property type="project" value="TreeGrafter"/>
</dbReference>
<reference evidence="4" key="1">
    <citation type="submission" date="2025-08" db="UniProtKB">
        <authorList>
            <consortium name="RefSeq"/>
        </authorList>
    </citation>
    <scope>IDENTIFICATION</scope>
    <source>
        <tissue evidence="4">Gonad</tissue>
    </source>
</reference>
<dbReference type="SUPFAM" id="SSF52833">
    <property type="entry name" value="Thioredoxin-like"/>
    <property type="match status" value="1"/>
</dbReference>
<dbReference type="InterPro" id="IPR004045">
    <property type="entry name" value="Glutathione_S-Trfase_N"/>
</dbReference>
<dbReference type="GO" id="GO:0006749">
    <property type="term" value="P:glutathione metabolic process"/>
    <property type="evidence" value="ECO:0007669"/>
    <property type="project" value="TreeGrafter"/>
</dbReference>
<dbReference type="InterPro" id="IPR036249">
    <property type="entry name" value="Thioredoxin-like_sf"/>
</dbReference>
<dbReference type="InterPro" id="IPR036282">
    <property type="entry name" value="Glutathione-S-Trfase_C_sf"/>
</dbReference>
<proteinExistence type="predicted"/>
<dbReference type="PANTHER" id="PTHR42673">
    <property type="entry name" value="MALEYLACETOACETATE ISOMERASE"/>
    <property type="match status" value="1"/>
</dbReference>
<evidence type="ECO:0000313" key="4">
    <source>
        <dbReference type="RefSeq" id="XP_019629739.1"/>
    </source>
</evidence>
<name>A0A6P4Z729_BRABE</name>
<dbReference type="InterPro" id="IPR040079">
    <property type="entry name" value="Glutathione_S-Trfase"/>
</dbReference>
<dbReference type="GO" id="GO:0016034">
    <property type="term" value="F:maleylacetoacetate isomerase activity"/>
    <property type="evidence" value="ECO:0007669"/>
    <property type="project" value="TreeGrafter"/>
</dbReference>
<dbReference type="InterPro" id="IPR010987">
    <property type="entry name" value="Glutathione-S-Trfase_C-like"/>
</dbReference>
<dbReference type="PROSITE" id="PS50405">
    <property type="entry name" value="GST_CTER"/>
    <property type="match status" value="1"/>
</dbReference>
<dbReference type="PANTHER" id="PTHR42673:SF4">
    <property type="entry name" value="MALEYLACETOACETATE ISOMERASE"/>
    <property type="match status" value="1"/>
</dbReference>
<sequence length="262" mass="29927">MSSSEEFALYYESGSTPCMSMMLALEEKGISYTKTEVDTDKEKDAAMLEEVGDRDEPPLLLHGENVLFDEVVPACLYLEKISDKNRLIPEGAVGRAHVIQRMLQAQKLGIGDTSIDEQWDMDEEANEDELEAIEDPDEFDEQEEKYDKMDLVKEIEIWEGYLKEYGKGSYIAGPEFTAADCLFIPVLIYLVTNQLDLTKKYPMLQEYYTRVMERPAVKEVQQYHQMDAEGIFKNMPEEGVLDTLGSKVKGLFGKLVKKKKSK</sequence>
<dbReference type="Pfam" id="PF14497">
    <property type="entry name" value="GST_C_3"/>
    <property type="match status" value="1"/>
</dbReference>
<dbReference type="AlphaFoldDB" id="A0A6P4Z729"/>
<evidence type="ECO:0000259" key="1">
    <source>
        <dbReference type="PROSITE" id="PS50404"/>
    </source>
</evidence>
<feature type="domain" description="GST C-terminal" evidence="2">
    <location>
        <begin position="97"/>
        <end position="237"/>
    </location>
</feature>
<dbReference type="CDD" id="cd00299">
    <property type="entry name" value="GST_C_family"/>
    <property type="match status" value="1"/>
</dbReference>
<dbReference type="SFLD" id="SFLDS00019">
    <property type="entry name" value="Glutathione_Transferase_(cytos"/>
    <property type="match status" value="1"/>
</dbReference>
<dbReference type="RefSeq" id="XP_019629739.1">
    <property type="nucleotide sequence ID" value="XM_019774180.1"/>
</dbReference>
<dbReference type="CDD" id="cd00570">
    <property type="entry name" value="GST_N_family"/>
    <property type="match status" value="1"/>
</dbReference>
<feature type="domain" description="GST N-terminal" evidence="1">
    <location>
        <begin position="5"/>
        <end position="86"/>
    </location>
</feature>
<dbReference type="OrthoDB" id="2309723at2759"/>
<dbReference type="PROSITE" id="PS50404">
    <property type="entry name" value="GST_NTER"/>
    <property type="match status" value="1"/>
</dbReference>
<dbReference type="GO" id="GO:0005739">
    <property type="term" value="C:mitochondrion"/>
    <property type="evidence" value="ECO:0007669"/>
    <property type="project" value="TreeGrafter"/>
</dbReference>
<dbReference type="Gene3D" id="3.40.30.10">
    <property type="entry name" value="Glutaredoxin"/>
    <property type="match status" value="1"/>
</dbReference>
<gene>
    <name evidence="4" type="primary">LOC109473987</name>
</gene>
<dbReference type="GeneID" id="109473987"/>
<evidence type="ECO:0000259" key="2">
    <source>
        <dbReference type="PROSITE" id="PS50405"/>
    </source>
</evidence>
<evidence type="ECO:0000313" key="3">
    <source>
        <dbReference type="Proteomes" id="UP000515135"/>
    </source>
</evidence>
<dbReference type="KEGG" id="bbel:109473987"/>
<dbReference type="Gene3D" id="1.20.1050.10">
    <property type="match status" value="1"/>
</dbReference>
<keyword evidence="3" id="KW-1185">Reference proteome</keyword>
<dbReference type="Proteomes" id="UP000515135">
    <property type="component" value="Unplaced"/>
</dbReference>